<comment type="similarity">
    <text evidence="7">Belongs to the ABC transporter superfamily. Spermidine/putrescine importer (TC 3.A.1.11.1) family.</text>
</comment>
<dbReference type="Pfam" id="PF00005">
    <property type="entry name" value="ABC_tran"/>
    <property type="match status" value="1"/>
</dbReference>
<dbReference type="InterPro" id="IPR013611">
    <property type="entry name" value="Transp-assoc_OB_typ2"/>
</dbReference>
<dbReference type="GO" id="GO:0015847">
    <property type="term" value="P:putrescine transport"/>
    <property type="evidence" value="ECO:0007669"/>
    <property type="project" value="UniProtKB-ARBA"/>
</dbReference>
<evidence type="ECO:0000256" key="2">
    <source>
        <dbReference type="ARBA" id="ARBA00022475"/>
    </source>
</evidence>
<dbReference type="SMART" id="SM00382">
    <property type="entry name" value="AAA"/>
    <property type="match status" value="1"/>
</dbReference>
<dbReference type="EC" id="7.6.2.11" evidence="7"/>
<dbReference type="InterPro" id="IPR027417">
    <property type="entry name" value="P-loop_NTPase"/>
</dbReference>
<dbReference type="InterPro" id="IPR005893">
    <property type="entry name" value="PotA-like"/>
</dbReference>
<evidence type="ECO:0000256" key="5">
    <source>
        <dbReference type="ARBA" id="ARBA00022967"/>
    </source>
</evidence>
<dbReference type="NCBIfam" id="TIGR01187">
    <property type="entry name" value="potA"/>
    <property type="match status" value="1"/>
</dbReference>
<dbReference type="GO" id="GO:0015417">
    <property type="term" value="F:ABC-type polyamine transporter activity"/>
    <property type="evidence" value="ECO:0007669"/>
    <property type="project" value="UniProtKB-EC"/>
</dbReference>
<evidence type="ECO:0000313" key="10">
    <source>
        <dbReference type="Proteomes" id="UP001378188"/>
    </source>
</evidence>
<dbReference type="PANTHER" id="PTHR42781">
    <property type="entry name" value="SPERMIDINE/PUTRESCINE IMPORT ATP-BINDING PROTEIN POTA"/>
    <property type="match status" value="1"/>
</dbReference>
<keyword evidence="6 7" id="KW-0472">Membrane</keyword>
<dbReference type="InterPro" id="IPR003593">
    <property type="entry name" value="AAA+_ATPase"/>
</dbReference>
<keyword evidence="10" id="KW-1185">Reference proteome</keyword>
<keyword evidence="3 7" id="KW-0547">Nucleotide-binding</keyword>
<name>A0AAW9REH5_9HYPH</name>
<comment type="caution">
    <text evidence="9">The sequence shown here is derived from an EMBL/GenBank/DDBJ whole genome shotgun (WGS) entry which is preliminary data.</text>
</comment>
<keyword evidence="4 7" id="KW-0067">ATP-binding</keyword>
<dbReference type="GO" id="GO:0043190">
    <property type="term" value="C:ATP-binding cassette (ABC) transporter complex"/>
    <property type="evidence" value="ECO:0007669"/>
    <property type="project" value="InterPro"/>
</dbReference>
<evidence type="ECO:0000256" key="3">
    <source>
        <dbReference type="ARBA" id="ARBA00022741"/>
    </source>
</evidence>
<comment type="function">
    <text evidence="7">Part of the ABC transporter complex PotABCD involved in spermidine/putrescine import. Responsible for energy coupling to the transport system.</text>
</comment>
<dbReference type="InterPro" id="IPR008995">
    <property type="entry name" value="Mo/tungstate-bd_C_term_dom"/>
</dbReference>
<organism evidence="9 10">
    <name type="scientific">Microbaculum marinum</name>
    <dbReference type="NCBI Taxonomy" id="1764581"/>
    <lineage>
        <taxon>Bacteria</taxon>
        <taxon>Pseudomonadati</taxon>
        <taxon>Pseudomonadota</taxon>
        <taxon>Alphaproteobacteria</taxon>
        <taxon>Hyphomicrobiales</taxon>
        <taxon>Tepidamorphaceae</taxon>
        <taxon>Microbaculum</taxon>
    </lineage>
</organism>
<keyword evidence="5 7" id="KW-1278">Translocase</keyword>
<dbReference type="EMBL" id="JAZHOF010000004">
    <property type="protein sequence ID" value="MEJ8572037.1"/>
    <property type="molecule type" value="Genomic_DNA"/>
</dbReference>
<feature type="domain" description="ABC transporter" evidence="8">
    <location>
        <begin position="8"/>
        <end position="238"/>
    </location>
</feature>
<dbReference type="InterPro" id="IPR003439">
    <property type="entry name" value="ABC_transporter-like_ATP-bd"/>
</dbReference>
<evidence type="ECO:0000259" key="8">
    <source>
        <dbReference type="PROSITE" id="PS50893"/>
    </source>
</evidence>
<dbReference type="RefSeq" id="WP_378758952.1">
    <property type="nucleotide sequence ID" value="NZ_JAZHOF010000004.1"/>
</dbReference>
<evidence type="ECO:0000256" key="7">
    <source>
        <dbReference type="RuleBase" id="RU364083"/>
    </source>
</evidence>
<dbReference type="GO" id="GO:0005524">
    <property type="term" value="F:ATP binding"/>
    <property type="evidence" value="ECO:0007669"/>
    <property type="project" value="UniProtKB-KW"/>
</dbReference>
<reference evidence="9 10" key="1">
    <citation type="submission" date="2024-02" db="EMBL/GenBank/DDBJ databases">
        <title>Genome analysis and characterization of Microbaculum marinisediminis sp. nov., isolated from marine sediment.</title>
        <authorList>
            <person name="Du Z.-J."/>
            <person name="Ye Y.-Q."/>
            <person name="Zhang Z.-R."/>
            <person name="Yuan S.-M."/>
            <person name="Zhang X.-Y."/>
        </authorList>
    </citation>
    <scope>NUCLEOTIDE SEQUENCE [LARGE SCALE GENOMIC DNA]</scope>
    <source>
        <strain evidence="9 10">SDUM1044001</strain>
    </source>
</reference>
<keyword evidence="1 7" id="KW-0813">Transport</keyword>
<dbReference type="Gene3D" id="3.40.50.300">
    <property type="entry name" value="P-loop containing nucleotide triphosphate hydrolases"/>
    <property type="match status" value="1"/>
</dbReference>
<dbReference type="FunFam" id="3.40.50.300:FF:000133">
    <property type="entry name" value="Spermidine/putrescine import ATP-binding protein PotA"/>
    <property type="match status" value="1"/>
</dbReference>
<comment type="subunit">
    <text evidence="7">The complex is composed of two ATP-binding proteins (PotA), two transmembrane proteins (PotB and PotC) and a solute-binding protein (PotD).</text>
</comment>
<dbReference type="PROSITE" id="PS00211">
    <property type="entry name" value="ABC_TRANSPORTER_1"/>
    <property type="match status" value="1"/>
</dbReference>
<dbReference type="Pfam" id="PF08402">
    <property type="entry name" value="TOBE_2"/>
    <property type="match status" value="1"/>
</dbReference>
<dbReference type="Gene3D" id="2.40.50.100">
    <property type="match status" value="1"/>
</dbReference>
<dbReference type="AlphaFoldDB" id="A0AAW9REH5"/>
<evidence type="ECO:0000256" key="6">
    <source>
        <dbReference type="ARBA" id="ARBA00023136"/>
    </source>
</evidence>
<dbReference type="Proteomes" id="UP001378188">
    <property type="component" value="Unassembled WGS sequence"/>
</dbReference>
<proteinExistence type="inferred from homology"/>
<accession>A0AAW9REH5</accession>
<dbReference type="PROSITE" id="PS50893">
    <property type="entry name" value="ABC_TRANSPORTER_2"/>
    <property type="match status" value="1"/>
</dbReference>
<dbReference type="SUPFAM" id="SSF52540">
    <property type="entry name" value="P-loop containing nucleoside triphosphate hydrolases"/>
    <property type="match status" value="1"/>
</dbReference>
<comment type="catalytic activity">
    <reaction evidence="7">
        <text>ATP + H2O + polyamine-[polyamine-binding protein]Side 1 = ADP + phosphate + polyamineSide 2 + [polyamine-binding protein]Side 1.</text>
        <dbReference type="EC" id="7.6.2.11"/>
    </reaction>
</comment>
<protein>
    <recommendedName>
        <fullName evidence="7">Spermidine/putrescine import ATP-binding protein PotA</fullName>
        <ecNumber evidence="7">7.6.2.11</ecNumber>
    </recommendedName>
</protein>
<dbReference type="PANTHER" id="PTHR42781:SF4">
    <property type="entry name" value="SPERMIDINE_PUTRESCINE IMPORT ATP-BINDING PROTEIN POTA"/>
    <property type="match status" value="1"/>
</dbReference>
<evidence type="ECO:0000256" key="1">
    <source>
        <dbReference type="ARBA" id="ARBA00022448"/>
    </source>
</evidence>
<keyword evidence="2 7" id="KW-1003">Cell membrane</keyword>
<evidence type="ECO:0000256" key="4">
    <source>
        <dbReference type="ARBA" id="ARBA00022840"/>
    </source>
</evidence>
<evidence type="ECO:0000313" key="9">
    <source>
        <dbReference type="EMBL" id="MEJ8572037.1"/>
    </source>
</evidence>
<dbReference type="GO" id="GO:0016887">
    <property type="term" value="F:ATP hydrolysis activity"/>
    <property type="evidence" value="ECO:0007669"/>
    <property type="project" value="InterPro"/>
</dbReference>
<gene>
    <name evidence="7" type="primary">potA</name>
    <name evidence="9" type="ORF">V3328_11165</name>
</gene>
<dbReference type="InterPro" id="IPR017871">
    <property type="entry name" value="ABC_transporter-like_CS"/>
</dbReference>
<dbReference type="SUPFAM" id="SSF50331">
    <property type="entry name" value="MOP-like"/>
    <property type="match status" value="1"/>
</dbReference>
<sequence>MMRQDSVIEVDGVTRRFGSLTAVDGVSLELGEGEFFALLGPSGCGKTTLLRLIAGFEIPDAGRILLDGNDITRLRPNRRPVNLMFQSYALFPHMTVRANIAYGLEMEKRPKDEIRSRVADILAMTELTALADRKPDKLSGGQRQRVALARALVKRPRVLLLDEPLGALDKKLREQMQLELKKLQHELGITFVVVTHDQDEALVMADRIALMKDGVIAQAGSPRELYENPASRFVAGFIGVTNFFEGRAADGGVIVDGHGLLQGTGATGIAAGERVALAVRPERIALSREAGLAGHNAVAGDIADLAYHGQDVNLLVRVDGVDRPVMVRLTAAEEEQGNFQPGQRVWCNWRPEHGRVLKD</sequence>
<dbReference type="InterPro" id="IPR050093">
    <property type="entry name" value="ABC_SmlMolc_Importer"/>
</dbReference>